<evidence type="ECO:0000313" key="2">
    <source>
        <dbReference type="Proteomes" id="UP001497535"/>
    </source>
</evidence>
<accession>A0ACB1AY14</accession>
<comment type="caution">
    <text evidence="1">The sequence shown here is derived from an EMBL/GenBank/DDBJ whole genome shotgun (WGS) entry which is preliminary data.</text>
</comment>
<protein>
    <submittedName>
        <fullName evidence="1">Uncharacterized protein</fullName>
    </submittedName>
</protein>
<dbReference type="EMBL" id="CAVMJV010000120">
    <property type="protein sequence ID" value="CAK5105743.1"/>
    <property type="molecule type" value="Genomic_DNA"/>
</dbReference>
<sequence length="203" mass="22912">MGPARSGTAIHIDPIGTSAWNALISGHKKWCLIHPSTPKQLIKPKTEETKNLVHPDEAITWFGTVFPRVCSPHWNNERFPVIHAIQRPGELMFVPSGWWHVVMNLETTIAVTQNFCSVVNLPNVWPKLIKHCDSSSSSSSSYDSSSDSGVEYCDGKSKMGATTNYEKINDKNGQNLEKQNKEEYYRGTKRCVEAYYYFPSTTK</sequence>
<name>A0ACB1AY14_MELEN</name>
<gene>
    <name evidence="1" type="ORF">MENTE1834_LOCUS43309</name>
</gene>
<dbReference type="Proteomes" id="UP001497535">
    <property type="component" value="Unassembled WGS sequence"/>
</dbReference>
<organism evidence="1 2">
    <name type="scientific">Meloidogyne enterolobii</name>
    <name type="common">Root-knot nematode worm</name>
    <name type="synonym">Meloidogyne mayaguensis</name>
    <dbReference type="NCBI Taxonomy" id="390850"/>
    <lineage>
        <taxon>Eukaryota</taxon>
        <taxon>Metazoa</taxon>
        <taxon>Ecdysozoa</taxon>
        <taxon>Nematoda</taxon>
        <taxon>Chromadorea</taxon>
        <taxon>Rhabditida</taxon>
        <taxon>Tylenchina</taxon>
        <taxon>Tylenchomorpha</taxon>
        <taxon>Tylenchoidea</taxon>
        <taxon>Meloidogynidae</taxon>
        <taxon>Meloidogyninae</taxon>
        <taxon>Meloidogyne</taxon>
    </lineage>
</organism>
<reference evidence="1" key="1">
    <citation type="submission" date="2023-11" db="EMBL/GenBank/DDBJ databases">
        <authorList>
            <person name="Poullet M."/>
        </authorList>
    </citation>
    <scope>NUCLEOTIDE SEQUENCE</scope>
    <source>
        <strain evidence="1">E1834</strain>
    </source>
</reference>
<evidence type="ECO:0000313" key="1">
    <source>
        <dbReference type="EMBL" id="CAK5105743.1"/>
    </source>
</evidence>
<proteinExistence type="predicted"/>
<keyword evidence="2" id="KW-1185">Reference proteome</keyword>